<protein>
    <recommendedName>
        <fullName evidence="1">DUF8042 domain-containing protein</fullName>
    </recommendedName>
</protein>
<evidence type="ECO:0000313" key="3">
    <source>
        <dbReference type="Proteomes" id="UP000579281"/>
    </source>
</evidence>
<reference evidence="2 3" key="1">
    <citation type="submission" date="2020-08" db="EMBL/GenBank/DDBJ databases">
        <title>Genomic Encyclopedia of Type Strains, Phase IV (KMG-IV): sequencing the most valuable type-strain genomes for metagenomic binning, comparative biology and taxonomic classification.</title>
        <authorList>
            <person name="Goeker M."/>
        </authorList>
    </citation>
    <scope>NUCLEOTIDE SEQUENCE [LARGE SCALE GENOMIC DNA]</scope>
    <source>
        <strain evidence="2 3">DSM 103526</strain>
    </source>
</reference>
<keyword evidence="3" id="KW-1185">Reference proteome</keyword>
<feature type="domain" description="DUF8042" evidence="1">
    <location>
        <begin position="2"/>
        <end position="119"/>
    </location>
</feature>
<dbReference type="Pfam" id="PF26154">
    <property type="entry name" value="DUF8042"/>
    <property type="match status" value="1"/>
</dbReference>
<dbReference type="InterPro" id="IPR058355">
    <property type="entry name" value="DUF8042"/>
</dbReference>
<evidence type="ECO:0000313" key="2">
    <source>
        <dbReference type="EMBL" id="MBB6216420.1"/>
    </source>
</evidence>
<proteinExistence type="predicted"/>
<dbReference type="Proteomes" id="UP000579281">
    <property type="component" value="Unassembled WGS sequence"/>
</dbReference>
<dbReference type="AlphaFoldDB" id="A0A841KWN3"/>
<sequence length="123" mass="14156">MMEKYTEVMRNAVDLSDTIHEALQYINEQLEIGNHSEVLGLLKDTSDAVIAIENSIIPILKQFSTEIILKGIDEFKVVLEQMEILYQGNNLTALKEVLSIKGIPLYIQWRSEMYKAFYPYIVS</sequence>
<accession>A0A841KWN3</accession>
<evidence type="ECO:0000259" key="1">
    <source>
        <dbReference type="Pfam" id="PF26154"/>
    </source>
</evidence>
<organism evidence="2 3">
    <name type="scientific">Anaerosolibacter carboniphilus</name>
    <dbReference type="NCBI Taxonomy" id="1417629"/>
    <lineage>
        <taxon>Bacteria</taxon>
        <taxon>Bacillati</taxon>
        <taxon>Bacillota</taxon>
        <taxon>Clostridia</taxon>
        <taxon>Peptostreptococcales</taxon>
        <taxon>Thermotaleaceae</taxon>
        <taxon>Anaerosolibacter</taxon>
    </lineage>
</organism>
<comment type="caution">
    <text evidence="2">The sequence shown here is derived from an EMBL/GenBank/DDBJ whole genome shotgun (WGS) entry which is preliminary data.</text>
</comment>
<name>A0A841KWN3_9FIRM</name>
<dbReference type="EMBL" id="JACHEN010000014">
    <property type="protein sequence ID" value="MBB6216420.1"/>
    <property type="molecule type" value="Genomic_DNA"/>
</dbReference>
<gene>
    <name evidence="2" type="ORF">HNQ80_002520</name>
</gene>